<evidence type="ECO:0000256" key="4">
    <source>
        <dbReference type="ARBA" id="ARBA00022741"/>
    </source>
</evidence>
<comment type="similarity">
    <text evidence="6">Belongs to the HepT RNase toxin family.</text>
</comment>
<proteinExistence type="inferred from homology"/>
<dbReference type="InterPro" id="IPR008201">
    <property type="entry name" value="HepT-like"/>
</dbReference>
<dbReference type="PANTHER" id="PTHR34139:SF1">
    <property type="entry name" value="RNASE MJ1380-RELATED"/>
    <property type="match status" value="1"/>
</dbReference>
<evidence type="ECO:0000256" key="1">
    <source>
        <dbReference type="ARBA" id="ARBA00022553"/>
    </source>
</evidence>
<evidence type="ECO:0000256" key="3">
    <source>
        <dbReference type="ARBA" id="ARBA00022722"/>
    </source>
</evidence>
<sequence length="118" mass="13243">MRRDLAILDEMIDAAEQAHAIAIDADPATLSRDRMRRDALLWNLTVLGEGAGQISEELTRVHPGLPWRKPTALRNRIVHGYWSIDLEIIHTTAVEDLPGLASQLRTIRTALEARMDTP</sequence>
<keyword evidence="1" id="KW-0597">Phosphoprotein</keyword>
<dbReference type="InterPro" id="IPR051813">
    <property type="entry name" value="HepT_RNase_toxin"/>
</dbReference>
<evidence type="ECO:0000313" key="8">
    <source>
        <dbReference type="Proteomes" id="UP000677180"/>
    </source>
</evidence>
<dbReference type="Proteomes" id="UP000677180">
    <property type="component" value="Chromosome"/>
</dbReference>
<evidence type="ECO:0000256" key="6">
    <source>
        <dbReference type="ARBA" id="ARBA00024207"/>
    </source>
</evidence>
<keyword evidence="2" id="KW-1277">Toxin-antitoxin system</keyword>
<dbReference type="GO" id="GO:0110001">
    <property type="term" value="C:toxin-antitoxin complex"/>
    <property type="evidence" value="ECO:0007669"/>
    <property type="project" value="InterPro"/>
</dbReference>
<keyword evidence="3" id="KW-0540">Nuclease</keyword>
<protein>
    <submittedName>
        <fullName evidence="7">DUF86 domain-containing protein</fullName>
    </submittedName>
</protein>
<evidence type="ECO:0000256" key="2">
    <source>
        <dbReference type="ARBA" id="ARBA00022649"/>
    </source>
</evidence>
<evidence type="ECO:0000313" key="7">
    <source>
        <dbReference type="EMBL" id="QUC11019.1"/>
    </source>
</evidence>
<dbReference type="GO" id="GO:0016787">
    <property type="term" value="F:hydrolase activity"/>
    <property type="evidence" value="ECO:0007669"/>
    <property type="project" value="UniProtKB-KW"/>
</dbReference>
<name>A0AB37HTS2_9ACTN</name>
<evidence type="ECO:0000256" key="5">
    <source>
        <dbReference type="ARBA" id="ARBA00022801"/>
    </source>
</evidence>
<accession>A0AB37HTS2</accession>
<dbReference type="InterPro" id="IPR037038">
    <property type="entry name" value="HepT-like_sf"/>
</dbReference>
<dbReference type="Gene3D" id="1.20.120.580">
    <property type="entry name" value="bsu32300-like"/>
    <property type="match status" value="1"/>
</dbReference>
<dbReference type="PANTHER" id="PTHR34139">
    <property type="entry name" value="UPF0331 PROTEIN MJ0127"/>
    <property type="match status" value="1"/>
</dbReference>
<dbReference type="AlphaFoldDB" id="A0AB37HTS2"/>
<gene>
    <name evidence="7" type="ORF">J5A53_14880</name>
</gene>
<keyword evidence="5" id="KW-0378">Hydrolase</keyword>
<dbReference type="Pfam" id="PF01934">
    <property type="entry name" value="HepT-like"/>
    <property type="match status" value="1"/>
</dbReference>
<dbReference type="GO" id="GO:0004540">
    <property type="term" value="F:RNA nuclease activity"/>
    <property type="evidence" value="ECO:0007669"/>
    <property type="project" value="InterPro"/>
</dbReference>
<reference evidence="7" key="1">
    <citation type="submission" date="2021-03" db="EMBL/GenBank/DDBJ databases">
        <title>Human Oral Microbial Genomes.</title>
        <authorList>
            <person name="Johnston C.D."/>
            <person name="Chen T."/>
            <person name="Dewhirst F.E."/>
        </authorList>
    </citation>
    <scope>NUCLEOTIDE SEQUENCE</scope>
    <source>
        <strain evidence="7">F0714</strain>
    </source>
</reference>
<keyword evidence="4" id="KW-0547">Nucleotide-binding</keyword>
<dbReference type="GO" id="GO:0000166">
    <property type="term" value="F:nucleotide binding"/>
    <property type="evidence" value="ECO:0007669"/>
    <property type="project" value="UniProtKB-KW"/>
</dbReference>
<organism evidence="7 8">
    <name type="scientific">Arachnia propionica</name>
    <dbReference type="NCBI Taxonomy" id="1750"/>
    <lineage>
        <taxon>Bacteria</taxon>
        <taxon>Bacillati</taxon>
        <taxon>Actinomycetota</taxon>
        <taxon>Actinomycetes</taxon>
        <taxon>Propionibacteriales</taxon>
        <taxon>Propionibacteriaceae</taxon>
        <taxon>Arachnia</taxon>
    </lineage>
</organism>
<dbReference type="EMBL" id="CP072385">
    <property type="protein sequence ID" value="QUC11019.1"/>
    <property type="molecule type" value="Genomic_DNA"/>
</dbReference>